<protein>
    <submittedName>
        <fullName evidence="1">Uncharacterized protein</fullName>
    </submittedName>
</protein>
<proteinExistence type="predicted"/>
<comment type="caution">
    <text evidence="1">The sequence shown here is derived from an EMBL/GenBank/DDBJ whole genome shotgun (WGS) entry which is preliminary data.</text>
</comment>
<reference evidence="1 2" key="1">
    <citation type="submission" date="2018-10" db="EMBL/GenBank/DDBJ databases">
        <title>Horizontal transference of carbapenem resistance between Klebsiella pneumoniae and Kluyvera ascorbata during abdominal infection: a case report.</title>
        <authorList>
            <person name="Raro O.H.F."/>
            <person name="Lima-Morales D."/>
            <person name="Barth A.L."/>
            <person name="Paim T.G.S."/>
            <person name="Mott M.P."/>
            <person name="Riche C.V.W."/>
            <person name="Teixeira U.F."/>
            <person name="Waechter F."/>
            <person name="Dias C.A.G."/>
        </authorList>
    </citation>
    <scope>NUCLEOTIDE SEQUENCE [LARGE SCALE GENOMIC DNA]</scope>
    <source>
        <strain evidence="1 2">OT2</strain>
    </source>
</reference>
<evidence type="ECO:0000313" key="2">
    <source>
        <dbReference type="Proteomes" id="UP000268051"/>
    </source>
</evidence>
<organism evidence="1 2">
    <name type="scientific">Kluyvera ascorbata</name>
    <dbReference type="NCBI Taxonomy" id="51288"/>
    <lineage>
        <taxon>Bacteria</taxon>
        <taxon>Pseudomonadati</taxon>
        <taxon>Pseudomonadota</taxon>
        <taxon>Gammaproteobacteria</taxon>
        <taxon>Enterobacterales</taxon>
        <taxon>Enterobacteriaceae</taxon>
        <taxon>Kluyvera</taxon>
    </lineage>
</organism>
<name>A0A3N2SD86_9ENTR</name>
<dbReference type="AlphaFoldDB" id="A0A3N2SD86"/>
<dbReference type="EMBL" id="RHFN01000002">
    <property type="protein sequence ID" value="ROU17677.1"/>
    <property type="molecule type" value="Genomic_DNA"/>
</dbReference>
<dbReference type="Proteomes" id="UP000268051">
    <property type="component" value="Unassembled WGS sequence"/>
</dbReference>
<evidence type="ECO:0000313" key="1">
    <source>
        <dbReference type="EMBL" id="ROU17677.1"/>
    </source>
</evidence>
<gene>
    <name evidence="1" type="ORF">EB837_02295</name>
</gene>
<sequence length="66" mass="7110">MLLNFNGGSNIVIENYNAITSGFSSDDINLGRELNANYSRVTVNNETNIKATGMGVRATSGRRNSV</sequence>
<accession>A0A3N2SD86</accession>